<keyword evidence="10" id="KW-1185">Reference proteome</keyword>
<protein>
    <submittedName>
        <fullName evidence="9">Uncharacterized protein</fullName>
    </submittedName>
</protein>
<keyword evidence="7" id="KW-0325">Glycoprotein</keyword>
<evidence type="ECO:0000256" key="2">
    <source>
        <dbReference type="ARBA" id="ARBA00022692"/>
    </source>
</evidence>
<dbReference type="OrthoDB" id="8731593at2759"/>
<evidence type="ECO:0000313" key="9">
    <source>
        <dbReference type="EMBL" id="KAF9673666.1"/>
    </source>
</evidence>
<evidence type="ECO:0000256" key="5">
    <source>
        <dbReference type="ARBA" id="ARBA00023136"/>
    </source>
</evidence>
<comment type="subcellular location">
    <subcellularLocation>
        <location evidence="1">Membrane</location>
        <topology evidence="1">Single-pass type I membrane protein</topology>
    </subcellularLocation>
</comment>
<organism evidence="9 10">
    <name type="scientific">Salix dunnii</name>
    <dbReference type="NCBI Taxonomy" id="1413687"/>
    <lineage>
        <taxon>Eukaryota</taxon>
        <taxon>Viridiplantae</taxon>
        <taxon>Streptophyta</taxon>
        <taxon>Embryophyta</taxon>
        <taxon>Tracheophyta</taxon>
        <taxon>Spermatophyta</taxon>
        <taxon>Magnoliopsida</taxon>
        <taxon>eudicotyledons</taxon>
        <taxon>Gunneridae</taxon>
        <taxon>Pentapetalae</taxon>
        <taxon>rosids</taxon>
        <taxon>fabids</taxon>
        <taxon>Malpighiales</taxon>
        <taxon>Salicaceae</taxon>
        <taxon>Saliceae</taxon>
        <taxon>Salix</taxon>
    </lineage>
</organism>
<dbReference type="Proteomes" id="UP000657918">
    <property type="component" value="Unassembled WGS sequence"/>
</dbReference>
<reference evidence="9 10" key="1">
    <citation type="submission" date="2020-10" db="EMBL/GenBank/DDBJ databases">
        <title>Plant Genome Project.</title>
        <authorList>
            <person name="Zhang R.-G."/>
        </authorList>
    </citation>
    <scope>NUCLEOTIDE SEQUENCE [LARGE SCALE GENOMIC DNA]</scope>
    <source>
        <strain evidence="9">FAFU-HL-1</strain>
        <tissue evidence="9">Leaf</tissue>
    </source>
</reference>
<keyword evidence="5 8" id="KW-0472">Membrane</keyword>
<dbReference type="AlphaFoldDB" id="A0A835JR11"/>
<dbReference type="EMBL" id="JADGMS010000010">
    <property type="protein sequence ID" value="KAF9673666.1"/>
    <property type="molecule type" value="Genomic_DNA"/>
</dbReference>
<sequence length="68" mass="7820">MDEEVEDGDDGELQWFYLGMAAGFAVGFWVVCGTLIRKKSRRRAYFQFMDETKDKIFVAIAALMQFIG</sequence>
<feature type="transmembrane region" description="Helical" evidence="8">
    <location>
        <begin position="15"/>
        <end position="36"/>
    </location>
</feature>
<dbReference type="GO" id="GO:0016020">
    <property type="term" value="C:membrane"/>
    <property type="evidence" value="ECO:0007669"/>
    <property type="project" value="UniProtKB-SubCell"/>
</dbReference>
<keyword evidence="3" id="KW-0732">Signal</keyword>
<evidence type="ECO:0000256" key="8">
    <source>
        <dbReference type="SAM" id="Phobius"/>
    </source>
</evidence>
<evidence type="ECO:0000256" key="3">
    <source>
        <dbReference type="ARBA" id="ARBA00022729"/>
    </source>
</evidence>
<keyword evidence="6" id="KW-0675">Receptor</keyword>
<keyword evidence="4 8" id="KW-1133">Transmembrane helix</keyword>
<name>A0A835JR11_9ROSI</name>
<accession>A0A835JR11</accession>
<proteinExistence type="predicted"/>
<evidence type="ECO:0000313" key="10">
    <source>
        <dbReference type="Proteomes" id="UP000657918"/>
    </source>
</evidence>
<evidence type="ECO:0000256" key="1">
    <source>
        <dbReference type="ARBA" id="ARBA00004479"/>
    </source>
</evidence>
<dbReference type="InterPro" id="IPR046956">
    <property type="entry name" value="RLP23-like"/>
</dbReference>
<keyword evidence="2 8" id="KW-0812">Transmembrane</keyword>
<evidence type="ECO:0000256" key="4">
    <source>
        <dbReference type="ARBA" id="ARBA00022989"/>
    </source>
</evidence>
<comment type="caution">
    <text evidence="9">The sequence shown here is derived from an EMBL/GenBank/DDBJ whole genome shotgun (WGS) entry which is preliminary data.</text>
</comment>
<evidence type="ECO:0000256" key="7">
    <source>
        <dbReference type="ARBA" id="ARBA00023180"/>
    </source>
</evidence>
<dbReference type="PANTHER" id="PTHR48063:SF16">
    <property type="entry name" value="LRR RECEPTOR-LIKE SERINE_THREONINE-PROTEIN KINASE GSO1"/>
    <property type="match status" value="1"/>
</dbReference>
<gene>
    <name evidence="9" type="ORF">SADUNF_Sadunf10G0047800</name>
</gene>
<evidence type="ECO:0000256" key="6">
    <source>
        <dbReference type="ARBA" id="ARBA00023170"/>
    </source>
</evidence>
<dbReference type="PANTHER" id="PTHR48063">
    <property type="entry name" value="LRR RECEPTOR-LIKE KINASE"/>
    <property type="match status" value="1"/>
</dbReference>